<comment type="caution">
    <text evidence="6">The sequence shown here is derived from an EMBL/GenBank/DDBJ whole genome shotgun (WGS) entry which is preliminary data.</text>
</comment>
<sequence>MKKLFVLFFVFLATLGRADEGMWLPLLIDRLNYVDMQKEGLKLTAEEIYNINHSSLKDAIIQFGNGCTGEMISGQGLVLTNHHCGYGAIQSHSTIDHDYLADGFWAMNLKEELPNEGLTARFLVRIEDVTARVLEGLNDQMTESERNEKIAGLSKAIQSEATQGTGYDARVASFFNGNEFYLFVYEVFRDVRLVGAPPSSIGKFGADTDNWMWPRHTGDFSLFRVYTGADGKPASFSAENIPMKPRHHLPVSLDGYEKGDFAMVMGYPGSTDRYLTSWGVNLAIEISNPTIVKIREKKLDIMRKDMDADREVAIKYASKYAGISNYWKYFIGQTRGLKRLKVLEDKQKIESEFQTWVNADPARTEKYGNVLSDIASAYKTYEEYALQRWYFIESVMRGAEVMTLAQSFTGLGTELGEKTPSQEKIARMKDALTKSVERHFKNYNRPTDVKLLSAMLQMYYENVPVQQQPEAFRQMVAKNKGDFNRIAGNIFARSIFADEAKVRAFLEKPNLKVLKKDPAYTLSVLMVEKYRENQKNLDAANEMLERGNRLFVAGLREMQPDRKFYPNANSTMRLTYGKVLDYYPADAIHYNYFTTLTGVMEKEDPDNWEFVVPAKLKELYQKKDFGPYAMDNGQMPVAFLSTTDITGGNSGSPVINGKGELIGLAFDGNWEAMSGDIAFEPELQRTISVDIRYVLFIIDKYAGAKNIINELTIVPKGRKAEKEISSAGMSVDVRPEN</sequence>
<name>A0A644UG58_9ZZZZ</name>
<dbReference type="FunFam" id="2.40.10.10:FF:000102">
    <property type="entry name" value="Dipeptidyl-peptidase 7"/>
    <property type="match status" value="1"/>
</dbReference>
<evidence type="ECO:0000313" key="6">
    <source>
        <dbReference type="EMBL" id="MPL77977.1"/>
    </source>
</evidence>
<dbReference type="InterPro" id="IPR043504">
    <property type="entry name" value="Peptidase_S1_PA_chymotrypsin"/>
</dbReference>
<dbReference type="Pfam" id="PF10459">
    <property type="entry name" value="Peptidase_S46"/>
    <property type="match status" value="1"/>
</dbReference>
<evidence type="ECO:0000256" key="5">
    <source>
        <dbReference type="ARBA" id="ARBA00022801"/>
    </source>
</evidence>
<keyword evidence="2" id="KW-0031">Aminopeptidase</keyword>
<keyword evidence="4" id="KW-0732">Signal</keyword>
<evidence type="ECO:0000256" key="2">
    <source>
        <dbReference type="ARBA" id="ARBA00022438"/>
    </source>
</evidence>
<dbReference type="SUPFAM" id="SSF50494">
    <property type="entry name" value="Trypsin-like serine proteases"/>
    <property type="match status" value="2"/>
</dbReference>
<accession>A0A644UG58</accession>
<protein>
    <submittedName>
        <fullName evidence="6">Dipeptidyl-peptidase 7</fullName>
        <ecNumber evidence="6">3.4.14.-</ecNumber>
    </submittedName>
</protein>
<dbReference type="PANTHER" id="PTHR38469">
    <property type="entry name" value="PERIPLASMIC PEPTIDASE SUBFAMILY S1B"/>
    <property type="match status" value="1"/>
</dbReference>
<dbReference type="GO" id="GO:0008239">
    <property type="term" value="F:dipeptidyl-peptidase activity"/>
    <property type="evidence" value="ECO:0007669"/>
    <property type="project" value="InterPro"/>
</dbReference>
<comment type="similarity">
    <text evidence="1">Belongs to the peptidase S46 family.</text>
</comment>
<dbReference type="EMBL" id="VSSQ01000112">
    <property type="protein sequence ID" value="MPL77977.1"/>
    <property type="molecule type" value="Genomic_DNA"/>
</dbReference>
<dbReference type="InterPro" id="IPR009003">
    <property type="entry name" value="Peptidase_S1_PA"/>
</dbReference>
<evidence type="ECO:0000256" key="1">
    <source>
        <dbReference type="ARBA" id="ARBA00010491"/>
    </source>
</evidence>
<dbReference type="InterPro" id="IPR019500">
    <property type="entry name" value="Pep_S46"/>
</dbReference>
<dbReference type="GO" id="GO:0006508">
    <property type="term" value="P:proteolysis"/>
    <property type="evidence" value="ECO:0007669"/>
    <property type="project" value="UniProtKB-KW"/>
</dbReference>
<evidence type="ECO:0000256" key="3">
    <source>
        <dbReference type="ARBA" id="ARBA00022670"/>
    </source>
</evidence>
<organism evidence="6">
    <name type="scientific">bioreactor metagenome</name>
    <dbReference type="NCBI Taxonomy" id="1076179"/>
    <lineage>
        <taxon>unclassified sequences</taxon>
        <taxon>metagenomes</taxon>
        <taxon>ecological metagenomes</taxon>
    </lineage>
</organism>
<reference evidence="6" key="1">
    <citation type="submission" date="2019-08" db="EMBL/GenBank/DDBJ databases">
        <authorList>
            <person name="Kucharzyk K."/>
            <person name="Murdoch R.W."/>
            <person name="Higgins S."/>
            <person name="Loffler F."/>
        </authorList>
    </citation>
    <scope>NUCLEOTIDE SEQUENCE</scope>
</reference>
<keyword evidence="3" id="KW-0645">Protease</keyword>
<keyword evidence="5 6" id="KW-0378">Hydrolase</keyword>
<dbReference type="GO" id="GO:0070009">
    <property type="term" value="F:serine-type aminopeptidase activity"/>
    <property type="evidence" value="ECO:0007669"/>
    <property type="project" value="InterPro"/>
</dbReference>
<evidence type="ECO:0000256" key="4">
    <source>
        <dbReference type="ARBA" id="ARBA00022729"/>
    </source>
</evidence>
<dbReference type="AlphaFoldDB" id="A0A644UG58"/>
<dbReference type="EC" id="3.4.14.-" evidence="6"/>
<gene>
    <name evidence="6" type="primary">dpp7_3</name>
    <name evidence="6" type="ORF">SDC9_23838</name>
</gene>
<dbReference type="PANTHER" id="PTHR38469:SF1">
    <property type="entry name" value="PERIPLASMIC PEPTIDASE SUBFAMILY S1B"/>
    <property type="match status" value="1"/>
</dbReference>
<proteinExistence type="inferred from homology"/>
<dbReference type="Gene3D" id="2.40.10.10">
    <property type="entry name" value="Trypsin-like serine proteases"/>
    <property type="match status" value="1"/>
</dbReference>